<dbReference type="RefSeq" id="WP_069582726.1">
    <property type="nucleotide sequence ID" value="NZ_LMVM01000023.1"/>
</dbReference>
<dbReference type="PANTHER" id="PTHR40660:SF1">
    <property type="entry name" value="5'-PHOSPHATE OXIDASE PUTATIVE DOMAIN-CONTAINING PROTEIN-RELATED"/>
    <property type="match status" value="1"/>
</dbReference>
<dbReference type="EMBL" id="LMVM01000023">
    <property type="protein sequence ID" value="PAV04434.1"/>
    <property type="molecule type" value="Genomic_DNA"/>
</dbReference>
<dbReference type="Proteomes" id="UP000217784">
    <property type="component" value="Unassembled WGS sequence"/>
</dbReference>
<comment type="caution">
    <text evidence="2">The sequence shown here is derived from an EMBL/GenBank/DDBJ whole genome shotgun (WGS) entry which is preliminary data.</text>
</comment>
<protein>
    <submittedName>
        <fullName evidence="2">Flavin-nucleotide-binding protein</fullName>
    </submittedName>
</protein>
<dbReference type="AlphaFoldDB" id="A0A2A2H554"/>
<keyword evidence="3" id="KW-1185">Reference proteome</keyword>
<organism evidence="2 3">
    <name type="scientific">Methanobacterium bryantii</name>
    <dbReference type="NCBI Taxonomy" id="2161"/>
    <lineage>
        <taxon>Archaea</taxon>
        <taxon>Methanobacteriati</taxon>
        <taxon>Methanobacteriota</taxon>
        <taxon>Methanomada group</taxon>
        <taxon>Methanobacteria</taxon>
        <taxon>Methanobacteriales</taxon>
        <taxon>Methanobacteriaceae</taxon>
        <taxon>Methanobacterium</taxon>
    </lineage>
</organism>
<proteinExistence type="predicted"/>
<evidence type="ECO:0000259" key="1">
    <source>
        <dbReference type="Pfam" id="PF01243"/>
    </source>
</evidence>
<reference evidence="2 3" key="1">
    <citation type="journal article" date="2017" name="BMC Genomics">
        <title>Genomic analysis of methanogenic archaea reveals a shift towards energy conservation.</title>
        <authorList>
            <person name="Gilmore S.P."/>
            <person name="Henske J.K."/>
            <person name="Sexton J.A."/>
            <person name="Solomon K.V."/>
            <person name="Seppala S."/>
            <person name="Yoo J.I."/>
            <person name="Huyett L.M."/>
            <person name="Pressman A."/>
            <person name="Cogan J.Z."/>
            <person name="Kivenson V."/>
            <person name="Peng X."/>
            <person name="Tan Y."/>
            <person name="Valentine D.L."/>
            <person name="O'Malley M.A."/>
        </authorList>
    </citation>
    <scope>NUCLEOTIDE SEQUENCE [LARGE SCALE GENOMIC DNA]</scope>
    <source>
        <strain evidence="2 3">M.o.H.</strain>
    </source>
</reference>
<dbReference type="Pfam" id="PF01243">
    <property type="entry name" value="PNPOx_N"/>
    <property type="match status" value="1"/>
</dbReference>
<sequence>MVMTKEMMDAVERENVVFFATSTADGTPNVVPIGFARPMDSKTIMIVDNYMNKTRKNLENNPKASLVPRDASKCPYQFKGTVEVIESGKYFDEAVDWVKSVSSKHAPKAAVLLKVEEIYSVQPGPEAGAKVA</sequence>
<dbReference type="SUPFAM" id="SSF50475">
    <property type="entry name" value="FMN-binding split barrel"/>
    <property type="match status" value="1"/>
</dbReference>
<dbReference type="OrthoDB" id="11359at2157"/>
<dbReference type="Gene3D" id="2.30.110.10">
    <property type="entry name" value="Electron Transport, Fmn-binding Protein, Chain A"/>
    <property type="match status" value="1"/>
</dbReference>
<name>A0A2A2H554_METBR</name>
<dbReference type="InterPro" id="IPR012349">
    <property type="entry name" value="Split_barrel_FMN-bd"/>
</dbReference>
<gene>
    <name evidence="2" type="ORF">ASJ80_06230</name>
</gene>
<evidence type="ECO:0000313" key="2">
    <source>
        <dbReference type="EMBL" id="PAV04434.1"/>
    </source>
</evidence>
<dbReference type="InterPro" id="IPR011576">
    <property type="entry name" value="Pyridox_Oxase_N"/>
</dbReference>
<accession>A0A2A2H554</accession>
<feature type="domain" description="Pyridoxamine 5'-phosphate oxidase N-terminal" evidence="1">
    <location>
        <begin position="3"/>
        <end position="121"/>
    </location>
</feature>
<evidence type="ECO:0000313" key="3">
    <source>
        <dbReference type="Proteomes" id="UP000217784"/>
    </source>
</evidence>
<dbReference type="PANTHER" id="PTHR40660">
    <property type="entry name" value="5'-PHOSPHATE OXIDASE PUTATIVE DOMAIN-CONTAINING PROTEIN-RELATED"/>
    <property type="match status" value="1"/>
</dbReference>